<dbReference type="GO" id="GO:0005524">
    <property type="term" value="F:ATP binding"/>
    <property type="evidence" value="ECO:0007669"/>
    <property type="project" value="UniProtKB-KW"/>
</dbReference>
<comment type="caution">
    <text evidence="11">The sequence shown here is derived from an EMBL/GenBank/DDBJ whole genome shotgun (WGS) entry which is preliminary data.</text>
</comment>
<evidence type="ECO:0000256" key="4">
    <source>
        <dbReference type="ARBA" id="ARBA00022490"/>
    </source>
</evidence>
<comment type="subcellular location">
    <subcellularLocation>
        <location evidence="1">Cytoplasm</location>
    </subcellularLocation>
</comment>
<evidence type="ECO:0000256" key="3">
    <source>
        <dbReference type="ARBA" id="ARBA00019010"/>
    </source>
</evidence>
<dbReference type="Proteomes" id="UP000076481">
    <property type="component" value="Unassembled WGS sequence"/>
</dbReference>
<evidence type="ECO:0000313" key="12">
    <source>
        <dbReference type="Proteomes" id="UP000076481"/>
    </source>
</evidence>
<keyword evidence="4" id="KW-0963">Cytoplasm</keyword>
<dbReference type="EMBL" id="LVWG01000016">
    <property type="protein sequence ID" value="KZK75011.1"/>
    <property type="molecule type" value="Genomic_DNA"/>
</dbReference>
<keyword evidence="9" id="KW-0460">Magnesium</keyword>
<dbReference type="GO" id="GO:0005737">
    <property type="term" value="C:cytoplasm"/>
    <property type="evidence" value="ECO:0007669"/>
    <property type="project" value="UniProtKB-SubCell"/>
</dbReference>
<keyword evidence="7" id="KW-0547">Nucleotide-binding</keyword>
<accession>A0A165MAF8</accession>
<dbReference type="Pfam" id="PF02367">
    <property type="entry name" value="TsaE"/>
    <property type="match status" value="1"/>
</dbReference>
<evidence type="ECO:0000256" key="5">
    <source>
        <dbReference type="ARBA" id="ARBA00022694"/>
    </source>
</evidence>
<name>A0A165MAF8_PELLU</name>
<evidence type="ECO:0000256" key="8">
    <source>
        <dbReference type="ARBA" id="ARBA00022840"/>
    </source>
</evidence>
<sequence>MNDVFRSDSAEETRAAGRSFAATLSEGDVVALSGELGAGKTEFMRGVTEYFLCSEQLSSPTFPLMNVYTGSVGGREVTLHHFDLYRLETPEELEGIGFGEYLASAWASFVEWAERFPGYEGCYTARVSIAYDGTSARIITITGRGR</sequence>
<dbReference type="AlphaFoldDB" id="A0A165MAF8"/>
<evidence type="ECO:0000256" key="7">
    <source>
        <dbReference type="ARBA" id="ARBA00022741"/>
    </source>
</evidence>
<protein>
    <recommendedName>
        <fullName evidence="3">tRNA threonylcarbamoyladenosine biosynthesis protein TsaE</fullName>
    </recommendedName>
    <alternativeName>
        <fullName evidence="10">t(6)A37 threonylcarbamoyladenosine biosynthesis protein TsaE</fullName>
    </alternativeName>
</protein>
<organism evidence="11 12">
    <name type="scientific">Pelodictyon luteolum</name>
    <dbReference type="NCBI Taxonomy" id="1100"/>
    <lineage>
        <taxon>Bacteria</taxon>
        <taxon>Pseudomonadati</taxon>
        <taxon>Chlorobiota</taxon>
        <taxon>Chlorobiia</taxon>
        <taxon>Chlorobiales</taxon>
        <taxon>Chlorobiaceae</taxon>
        <taxon>Chlorobium/Pelodictyon group</taxon>
        <taxon>Pelodictyon</taxon>
    </lineage>
</organism>
<proteinExistence type="inferred from homology"/>
<evidence type="ECO:0000256" key="9">
    <source>
        <dbReference type="ARBA" id="ARBA00022842"/>
    </source>
</evidence>
<dbReference type="RefSeq" id="WP_303680957.1">
    <property type="nucleotide sequence ID" value="NZ_LVWG01000016.1"/>
</dbReference>
<dbReference type="InterPro" id="IPR003442">
    <property type="entry name" value="T6A_TsaE"/>
</dbReference>
<keyword evidence="5" id="KW-0819">tRNA processing</keyword>
<evidence type="ECO:0000256" key="1">
    <source>
        <dbReference type="ARBA" id="ARBA00004496"/>
    </source>
</evidence>
<dbReference type="SUPFAM" id="SSF52540">
    <property type="entry name" value="P-loop containing nucleoside triphosphate hydrolases"/>
    <property type="match status" value="1"/>
</dbReference>
<keyword evidence="8" id="KW-0067">ATP-binding</keyword>
<evidence type="ECO:0000256" key="10">
    <source>
        <dbReference type="ARBA" id="ARBA00032441"/>
    </source>
</evidence>
<dbReference type="PANTHER" id="PTHR33540:SF2">
    <property type="entry name" value="TRNA THREONYLCARBAMOYLADENOSINE BIOSYNTHESIS PROTEIN TSAE"/>
    <property type="match status" value="1"/>
</dbReference>
<gene>
    <name evidence="11" type="ORF">A3K90_00620</name>
</gene>
<dbReference type="NCBIfam" id="TIGR00150">
    <property type="entry name" value="T6A_YjeE"/>
    <property type="match status" value="1"/>
</dbReference>
<reference evidence="11 12" key="1">
    <citation type="submission" date="2016-03" db="EMBL/GenBank/DDBJ databases">
        <title>Speciation and ecological success in dimly lit waters: horizontal gene transfer in a green sulfur bacteria bloom unveiled by metagenomic assembly.</title>
        <authorList>
            <person name="Llorens-Mares T."/>
            <person name="Liu Z."/>
            <person name="Allen L.Z."/>
            <person name="Rusch D.B."/>
            <person name="Craig M.T."/>
            <person name="Dupont C.L."/>
            <person name="Bryant D.A."/>
            <person name="Casamayor E.O."/>
        </authorList>
    </citation>
    <scope>NUCLEOTIDE SEQUENCE [LARGE SCALE GENOMIC DNA]</scope>
    <source>
        <strain evidence="11">CIII</strain>
    </source>
</reference>
<dbReference type="InterPro" id="IPR027417">
    <property type="entry name" value="P-loop_NTPase"/>
</dbReference>
<evidence type="ECO:0000256" key="6">
    <source>
        <dbReference type="ARBA" id="ARBA00022723"/>
    </source>
</evidence>
<dbReference type="GO" id="GO:0002949">
    <property type="term" value="P:tRNA threonylcarbamoyladenosine modification"/>
    <property type="evidence" value="ECO:0007669"/>
    <property type="project" value="InterPro"/>
</dbReference>
<comment type="similarity">
    <text evidence="2">Belongs to the TsaE family.</text>
</comment>
<dbReference type="GO" id="GO:0046872">
    <property type="term" value="F:metal ion binding"/>
    <property type="evidence" value="ECO:0007669"/>
    <property type="project" value="UniProtKB-KW"/>
</dbReference>
<keyword evidence="6" id="KW-0479">Metal-binding</keyword>
<evidence type="ECO:0000313" key="11">
    <source>
        <dbReference type="EMBL" id="KZK75011.1"/>
    </source>
</evidence>
<dbReference type="PANTHER" id="PTHR33540">
    <property type="entry name" value="TRNA THREONYLCARBAMOYLADENOSINE BIOSYNTHESIS PROTEIN TSAE"/>
    <property type="match status" value="1"/>
</dbReference>
<evidence type="ECO:0000256" key="2">
    <source>
        <dbReference type="ARBA" id="ARBA00007599"/>
    </source>
</evidence>
<dbReference type="Gene3D" id="3.40.50.300">
    <property type="entry name" value="P-loop containing nucleotide triphosphate hydrolases"/>
    <property type="match status" value="1"/>
</dbReference>